<evidence type="ECO:0000313" key="1">
    <source>
        <dbReference type="EMBL" id="KAK2730012.1"/>
    </source>
</evidence>
<gene>
    <name evidence="1" type="ORF">CKAH01_09921</name>
</gene>
<organism evidence="1 2">
    <name type="scientific">Colletotrichum kahawae</name>
    <name type="common">Coffee berry disease fungus</name>
    <dbReference type="NCBI Taxonomy" id="34407"/>
    <lineage>
        <taxon>Eukaryota</taxon>
        <taxon>Fungi</taxon>
        <taxon>Dikarya</taxon>
        <taxon>Ascomycota</taxon>
        <taxon>Pezizomycotina</taxon>
        <taxon>Sordariomycetes</taxon>
        <taxon>Hypocreomycetidae</taxon>
        <taxon>Glomerellales</taxon>
        <taxon>Glomerellaceae</taxon>
        <taxon>Colletotrichum</taxon>
        <taxon>Colletotrichum gloeosporioides species complex</taxon>
    </lineage>
</organism>
<evidence type="ECO:0000313" key="2">
    <source>
        <dbReference type="Proteomes" id="UP001281614"/>
    </source>
</evidence>
<name>A0AAD9Y023_COLKA</name>
<proteinExistence type="predicted"/>
<sequence>MVLFPDTDISAIPSPYVNLHSDTETVGVVEPSVSRYEQFLSQELPKIVERELETQVNLALKPLEESLKIQLIEIVKKAQRTAHDKFMSANPDPTKPPTNTKEAERSIALEKNTREAVGELGVDPVLSFENAPGGAEDSGNFLLDLSLGAGPSSRQEATLYELRSGEFEDDIEDVDLDSLAIPEFNAGGLEWMAQPVDAWPGLDDITDGTL</sequence>
<protein>
    <submittedName>
        <fullName evidence="1">Uncharacterized protein</fullName>
    </submittedName>
</protein>
<keyword evidence="2" id="KW-1185">Reference proteome</keyword>
<comment type="caution">
    <text evidence="1">The sequence shown here is derived from an EMBL/GenBank/DDBJ whole genome shotgun (WGS) entry which is preliminary data.</text>
</comment>
<dbReference type="Proteomes" id="UP001281614">
    <property type="component" value="Unassembled WGS sequence"/>
</dbReference>
<accession>A0AAD9Y023</accession>
<reference evidence="1" key="1">
    <citation type="submission" date="2023-02" db="EMBL/GenBank/DDBJ databases">
        <title>Colletotrichum kahawae CIFC_Que2 genome sequencing and assembly.</title>
        <authorList>
            <person name="Baroncelli R."/>
        </authorList>
    </citation>
    <scope>NUCLEOTIDE SEQUENCE</scope>
    <source>
        <strain evidence="1">CIFC_Que2</strain>
    </source>
</reference>
<dbReference type="EMBL" id="VYYT01000732">
    <property type="protein sequence ID" value="KAK2730012.1"/>
    <property type="molecule type" value="Genomic_DNA"/>
</dbReference>
<dbReference type="AlphaFoldDB" id="A0AAD9Y023"/>